<evidence type="ECO:0000256" key="15">
    <source>
        <dbReference type="ARBA" id="ARBA00073913"/>
    </source>
</evidence>
<dbReference type="Pfam" id="PF02002">
    <property type="entry name" value="TFIIE_alpha"/>
    <property type="match status" value="1"/>
</dbReference>
<keyword evidence="11" id="KW-0804">Transcription</keyword>
<dbReference type="Pfam" id="PF11521">
    <property type="entry name" value="TFIIE-A_C"/>
    <property type="match status" value="1"/>
</dbReference>
<evidence type="ECO:0000313" key="19">
    <source>
        <dbReference type="EMBL" id="KAF0026342.1"/>
    </source>
</evidence>
<dbReference type="EMBL" id="VEVO01000019">
    <property type="protein sequence ID" value="KAF0026342.1"/>
    <property type="molecule type" value="Genomic_DNA"/>
</dbReference>
<proteinExistence type="inferred from homology"/>
<dbReference type="Gene3D" id="2.130.10.10">
    <property type="entry name" value="YVTN repeat-like/Quinoprotein amine dehydrogenase"/>
    <property type="match status" value="1"/>
</dbReference>
<dbReference type="InterPro" id="IPR017919">
    <property type="entry name" value="TFIIE/TFIIEa_HTH"/>
</dbReference>
<dbReference type="GO" id="GO:0005886">
    <property type="term" value="C:plasma membrane"/>
    <property type="evidence" value="ECO:0007669"/>
    <property type="project" value="TreeGrafter"/>
</dbReference>
<evidence type="ECO:0000256" key="2">
    <source>
        <dbReference type="ARBA" id="ARBA00008070"/>
    </source>
</evidence>
<keyword evidence="8" id="KW-0862">Zinc</keyword>
<dbReference type="Gene3D" id="3.30.40.10">
    <property type="entry name" value="Zinc/RING finger domain, C3HC4 (zinc finger)"/>
    <property type="match status" value="1"/>
</dbReference>
<evidence type="ECO:0000256" key="17">
    <source>
        <dbReference type="SAM" id="MobiDB-lite"/>
    </source>
</evidence>
<dbReference type="GO" id="GO:0031201">
    <property type="term" value="C:SNARE complex"/>
    <property type="evidence" value="ECO:0007669"/>
    <property type="project" value="TreeGrafter"/>
</dbReference>
<dbReference type="FunFam" id="2.130.10.10:FF:000521">
    <property type="entry name" value="syntaxin-binding protein 5-like isoform X1"/>
    <property type="match status" value="1"/>
</dbReference>
<keyword evidence="6" id="KW-0479">Metal-binding</keyword>
<keyword evidence="5" id="KW-0597">Phosphoprotein</keyword>
<dbReference type="GO" id="GO:0006367">
    <property type="term" value="P:transcription initiation at RNA polymerase II promoter"/>
    <property type="evidence" value="ECO:0007669"/>
    <property type="project" value="InterPro"/>
</dbReference>
<comment type="similarity">
    <text evidence="2">Belongs to the WD repeat L(2)GL family.</text>
</comment>
<evidence type="ECO:0000256" key="14">
    <source>
        <dbReference type="ARBA" id="ARBA00065242"/>
    </source>
</evidence>
<keyword evidence="9" id="KW-0007">Acetylation</keyword>
<keyword evidence="10" id="KW-0805">Transcription regulation</keyword>
<comment type="function">
    <text evidence="13">Recruits TFIIH to the initiation complex and stimulates the RNA polymerase II C-terminal domain kinase and DNA-dependent ATPase activities of TFIIH. Both TFIIH and TFIIE are required for promoter clearance by RNA polymerase.</text>
</comment>
<feature type="non-terminal residue" evidence="19">
    <location>
        <position position="1354"/>
    </location>
</feature>
<dbReference type="GO" id="GO:0006887">
    <property type="term" value="P:exocytosis"/>
    <property type="evidence" value="ECO:0007669"/>
    <property type="project" value="UniProtKB-KW"/>
</dbReference>
<dbReference type="FunFam" id="3.30.40.10:FF:000087">
    <property type="entry name" value="General transcription factor IIE subunit 1"/>
    <property type="match status" value="1"/>
</dbReference>
<reference evidence="19 20" key="1">
    <citation type="submission" date="2019-06" db="EMBL/GenBank/DDBJ databases">
        <title>Draft genomes of female and male turbot (Scophthalmus maximus).</title>
        <authorList>
            <person name="Xu H."/>
            <person name="Xu X.-W."/>
            <person name="Shao C."/>
            <person name="Chen S."/>
        </authorList>
    </citation>
    <scope>NUCLEOTIDE SEQUENCE [LARGE SCALE GENOMIC DNA]</scope>
    <source>
        <strain evidence="19">Ysfricsl-2016a</strain>
        <tissue evidence="19">Blood</tissue>
    </source>
</reference>
<dbReference type="InterPro" id="IPR024550">
    <property type="entry name" value="TFIIEa/SarR/Rpc3_HTH_dom"/>
</dbReference>
<dbReference type="InterPro" id="IPR021600">
    <property type="entry name" value="TFIIE_asu_C"/>
</dbReference>
<dbReference type="GO" id="GO:0006893">
    <property type="term" value="P:Golgi to plasma membrane transport"/>
    <property type="evidence" value="ECO:0007669"/>
    <property type="project" value="TreeGrafter"/>
</dbReference>
<dbReference type="InterPro" id="IPR013577">
    <property type="entry name" value="LLGL2"/>
</dbReference>
<comment type="caution">
    <text evidence="19">The sequence shown here is derived from an EMBL/GenBank/DDBJ whole genome shotgun (WGS) entry which is preliminary data.</text>
</comment>
<dbReference type="InterPro" id="IPR036322">
    <property type="entry name" value="WD40_repeat_dom_sf"/>
</dbReference>
<evidence type="ECO:0000256" key="9">
    <source>
        <dbReference type="ARBA" id="ARBA00022990"/>
    </source>
</evidence>
<evidence type="ECO:0000256" key="4">
    <source>
        <dbReference type="ARBA" id="ARBA00022483"/>
    </source>
</evidence>
<evidence type="ECO:0000256" key="1">
    <source>
        <dbReference type="ARBA" id="ARBA00004123"/>
    </source>
</evidence>
<dbReference type="SUPFAM" id="SSF50978">
    <property type="entry name" value="WD40 repeat-like"/>
    <property type="match status" value="1"/>
</dbReference>
<evidence type="ECO:0000256" key="5">
    <source>
        <dbReference type="ARBA" id="ARBA00022553"/>
    </source>
</evidence>
<dbReference type="SMART" id="SM00320">
    <property type="entry name" value="WD40"/>
    <property type="match status" value="5"/>
</dbReference>
<evidence type="ECO:0000256" key="16">
    <source>
        <dbReference type="ARBA" id="ARBA00080958"/>
    </source>
</evidence>
<keyword evidence="4" id="KW-0268">Exocytosis</keyword>
<dbReference type="GO" id="GO:0005634">
    <property type="term" value="C:nucleus"/>
    <property type="evidence" value="ECO:0007669"/>
    <property type="project" value="UniProtKB-SubCell"/>
</dbReference>
<organism evidence="19 20">
    <name type="scientific">Scophthalmus maximus</name>
    <name type="common">Turbot</name>
    <name type="synonym">Psetta maxima</name>
    <dbReference type="NCBI Taxonomy" id="52904"/>
    <lineage>
        <taxon>Eukaryota</taxon>
        <taxon>Metazoa</taxon>
        <taxon>Chordata</taxon>
        <taxon>Craniata</taxon>
        <taxon>Vertebrata</taxon>
        <taxon>Euteleostomi</taxon>
        <taxon>Actinopterygii</taxon>
        <taxon>Neopterygii</taxon>
        <taxon>Teleostei</taxon>
        <taxon>Neoteleostei</taxon>
        <taxon>Acanthomorphata</taxon>
        <taxon>Carangaria</taxon>
        <taxon>Pleuronectiformes</taxon>
        <taxon>Pleuronectoidei</taxon>
        <taxon>Scophthalmidae</taxon>
        <taxon>Scophthalmus</taxon>
    </lineage>
</organism>
<keyword evidence="12" id="KW-0539">Nucleus</keyword>
<keyword evidence="7" id="KW-0863">Zinc-finger</keyword>
<feature type="compositionally biased region" description="Basic and acidic residues" evidence="17">
    <location>
        <begin position="277"/>
        <end position="292"/>
    </location>
</feature>
<evidence type="ECO:0000256" key="3">
    <source>
        <dbReference type="ARBA" id="ARBA00008947"/>
    </source>
</evidence>
<dbReference type="InterPro" id="IPR001680">
    <property type="entry name" value="WD40_rpt"/>
</dbReference>
<feature type="domain" description="HTH TFE/IIEalpha-type" evidence="18">
    <location>
        <begin position="14"/>
        <end position="104"/>
    </location>
</feature>
<feature type="region of interest" description="Disordered" evidence="17">
    <location>
        <begin position="274"/>
        <end position="293"/>
    </location>
</feature>
<name>A0A6A4S4U6_SCOMX</name>
<feature type="compositionally biased region" description="Acidic residues" evidence="17">
    <location>
        <begin position="405"/>
        <end position="419"/>
    </location>
</feature>
<evidence type="ECO:0000256" key="10">
    <source>
        <dbReference type="ARBA" id="ARBA00023015"/>
    </source>
</evidence>
<evidence type="ECO:0000313" key="20">
    <source>
        <dbReference type="Proteomes" id="UP000438429"/>
    </source>
</evidence>
<evidence type="ECO:0000259" key="18">
    <source>
        <dbReference type="PROSITE" id="PS51344"/>
    </source>
</evidence>
<evidence type="ECO:0000256" key="13">
    <source>
        <dbReference type="ARBA" id="ARBA00025581"/>
    </source>
</evidence>
<dbReference type="PROSITE" id="PS51344">
    <property type="entry name" value="HTH_TFE_IIE"/>
    <property type="match status" value="1"/>
</dbReference>
<feature type="compositionally biased region" description="Acidic residues" evidence="17">
    <location>
        <begin position="377"/>
        <end position="388"/>
    </location>
</feature>
<dbReference type="GO" id="GO:0005096">
    <property type="term" value="F:GTPase activator activity"/>
    <property type="evidence" value="ECO:0007669"/>
    <property type="project" value="TreeGrafter"/>
</dbReference>
<dbReference type="GO" id="GO:0019905">
    <property type="term" value="F:syntaxin binding"/>
    <property type="evidence" value="ECO:0007669"/>
    <property type="project" value="TreeGrafter"/>
</dbReference>
<feature type="region of interest" description="Disordered" evidence="17">
    <location>
        <begin position="369"/>
        <end position="420"/>
    </location>
</feature>
<evidence type="ECO:0000256" key="11">
    <source>
        <dbReference type="ARBA" id="ARBA00023163"/>
    </source>
</evidence>
<dbReference type="PANTHER" id="PTHR10241:SF19">
    <property type="entry name" value="SYNTAXIN-BINDING PROTEIN 5-LIKE"/>
    <property type="match status" value="1"/>
</dbReference>
<dbReference type="InterPro" id="IPR015943">
    <property type="entry name" value="WD40/YVTN_repeat-like_dom_sf"/>
</dbReference>
<dbReference type="GO" id="GO:0045159">
    <property type="term" value="F:myosin II binding"/>
    <property type="evidence" value="ECO:0007669"/>
    <property type="project" value="TreeGrafter"/>
</dbReference>
<comment type="subcellular location">
    <subcellularLocation>
        <location evidence="1">Nucleus</location>
    </subcellularLocation>
</comment>
<dbReference type="InterPro" id="IPR013083">
    <property type="entry name" value="Znf_RING/FYVE/PHD"/>
</dbReference>
<protein>
    <recommendedName>
        <fullName evidence="15">General transcription factor IIE subunit 1</fullName>
    </recommendedName>
    <alternativeName>
        <fullName evidence="16">Transcription initiation factor IIE subunit alpha</fullName>
    </alternativeName>
</protein>
<gene>
    <name evidence="19" type="ORF">F2P81_021079</name>
</gene>
<dbReference type="SUPFAM" id="SSF57783">
    <property type="entry name" value="Zinc beta-ribbon"/>
    <property type="match status" value="1"/>
</dbReference>
<dbReference type="Proteomes" id="UP000438429">
    <property type="component" value="Unassembled WGS sequence"/>
</dbReference>
<accession>A0A6A4S4U6</accession>
<dbReference type="Pfam" id="PF08366">
    <property type="entry name" value="LLGL"/>
    <property type="match status" value="1"/>
</dbReference>
<feature type="region of interest" description="Disordered" evidence="17">
    <location>
        <begin position="1181"/>
        <end position="1218"/>
    </location>
</feature>
<comment type="subunit">
    <text evidence="14">Tetramer of two alpha and two beta chains. Interacts with TAF6/TAFII80. Interacts with ATF7IP. Interacts with SND1. Part of TBP-based Pol II pre-initiation complex (PIC), in which Pol II core assembles with general transcription factors and other specific initiation factors including GTF2E1, GTF2E2, GTF2F1, GTF2F2, TCEA1, ERCC2, ERCC3, GTF2H2, GTF2H3, GTF2H4, GTF2H5, GTF2A1, GTF2A2, GTF2B and TBP; this large multi-subunit PIC complex mediates DNA unwinding and targets Pol II core to the transcription start site where the first phosphodiester bond forms.</text>
</comment>
<dbReference type="SMART" id="SM00531">
    <property type="entry name" value="TFIIE"/>
    <property type="match status" value="1"/>
</dbReference>
<comment type="similarity">
    <text evidence="3">Belongs to the TFIIE alpha subunit family.</text>
</comment>
<dbReference type="PANTHER" id="PTHR10241">
    <property type="entry name" value="LETHAL 2 GIANT LARVAE PROTEIN"/>
    <property type="match status" value="1"/>
</dbReference>
<evidence type="ECO:0000256" key="6">
    <source>
        <dbReference type="ARBA" id="ARBA00022723"/>
    </source>
</evidence>
<dbReference type="InterPro" id="IPR002853">
    <property type="entry name" value="TFIIE_asu"/>
</dbReference>
<dbReference type="GO" id="GO:0008270">
    <property type="term" value="F:zinc ion binding"/>
    <property type="evidence" value="ECO:0007669"/>
    <property type="project" value="UniProtKB-KW"/>
</dbReference>
<sequence>MIEPELLTEVPAALKRLAKQVVRGFYGVEHALALDVLIRNPCVREEDMLELLKFDRKQLRSVLNTLKADKFVKCRMRVETAPDGKTTRHNYYFINYRFFVVIFSTADNERCLELTLLVLVNVVKYKLDHMRRRIETDERDSTNRASFRCPCCFSTFTDLEANQLFEPMTGTFRCTFCQTEVEEDESVCPDARTLVARFNEQIEPIYALLRETEDVNLSHDLLEPEPTEIPALKQSRERAAAAAGNSGQHREAWSNKGSSYGDMYTQNVVISMEEQEDQQKKANEGKAPKERPVWLTQSTVQGAYSEPDVLKNSGDIVPEAHDAVAGHGIGQADENEEVMRALLIHEKRGAAGAGASGGGASAAAKGLTSATANASDSESDTSESDDDAPAGPPPAAAAPLRAKEEEEDDDEDEFEEVGDEPVVMVGGRPFSYGEVVLSIALSNDIKCVSIMLVRVWSKEKCKELCNCLNGTECEFIGSLNSVSWTRRTSPPLHKTFIDLDCAKPAVKRVHEWQLSRSATLGETTGLRQIDQSSFNSWVSFCKTSFDQTASSVRKTKVQTVRHGFPYQPTALAFDPVQKILAVGSRSGGVRIPRKRNSVNAIRRTANAMAHVIWKTQSHPAVIHDWRDKRGENRLHTEGDVGVKQAQIQSDSSPALATIWMRGTEAEPTEKSIGELLFDSLLPGMLSKKKFKKLNLLSAPEIGCLVQRLAVSESRAAAADVDVIIQSSKTRRFCPLDFRGALVTACADDTLHLWNLRQRRPAVLHSLKFNRERITFCHLPFQSKWLYVGTERGNTHIVNIESFILSGYVIMWNKAIEISTKAHPGPVVHLSDSPKDEGKLLIGFESGTVVQWDLRVKKADFRIYYDEAIHSVSWHHEGKQFMCSHSDGSLTLWQLRNTTKPFQVTFPHGKIQKDGRKESCKPILKVEYKTSRSSEPFVVFSGGLSYDKAGRRPTLTIMHGKAITVLEMDYPIVEFMVLCETPYNNEVQEPYAVVVLLEKDLIVVDLTQSNFPVFENPYPMDIHESPVTCTAYFADCPPDIIPILYSIGAKHKKTGYSQKEWPVSGGTWTLGSHTYPEVIITGHADGSIKFWDASAITLQMLYKLKTSKVFEKPKPGEGRAADLVEEDPFAVQMVSWCPQSRIFCVVGISAHIILYRFSKYDANTQIVSLDVRLQCESDDVITPSENDNNPCSPEPGSHSPQHHHQYPASPGSGTPEGLKDSIPCLKVKDRAVRVPPGYQAELVIQLLWVDGEPPQQITTLDINSAYGLLAFGNCNGLAVVDYLQKTILLCMSTLDLYGAADPYQRLTRSPRRNRQSTSGEFRNPVDQHEFRKTNVILKGKWEIRSKYCLLELSRT</sequence>
<evidence type="ECO:0000256" key="12">
    <source>
        <dbReference type="ARBA" id="ARBA00023242"/>
    </source>
</evidence>
<evidence type="ECO:0000256" key="7">
    <source>
        <dbReference type="ARBA" id="ARBA00022771"/>
    </source>
</evidence>
<evidence type="ECO:0000256" key="8">
    <source>
        <dbReference type="ARBA" id="ARBA00022833"/>
    </source>
</evidence>